<dbReference type="AlphaFoldDB" id="A0A0V1FYE9"/>
<name>A0A0V1FYE9_TRIPS</name>
<dbReference type="EMBL" id="JYDT01000016">
    <property type="protein sequence ID" value="KRY91040.1"/>
    <property type="molecule type" value="Genomic_DNA"/>
</dbReference>
<evidence type="ECO:0000313" key="3">
    <source>
        <dbReference type="Proteomes" id="UP000054995"/>
    </source>
</evidence>
<evidence type="ECO:0000256" key="1">
    <source>
        <dbReference type="SAM" id="Phobius"/>
    </source>
</evidence>
<accession>A0A0V1FYE9</accession>
<protein>
    <submittedName>
        <fullName evidence="2">Uncharacterized protein</fullName>
    </submittedName>
</protein>
<keyword evidence="3" id="KW-1185">Reference proteome</keyword>
<organism evidence="2 3">
    <name type="scientific">Trichinella pseudospiralis</name>
    <name type="common">Parasitic roundworm</name>
    <dbReference type="NCBI Taxonomy" id="6337"/>
    <lineage>
        <taxon>Eukaryota</taxon>
        <taxon>Metazoa</taxon>
        <taxon>Ecdysozoa</taxon>
        <taxon>Nematoda</taxon>
        <taxon>Enoplea</taxon>
        <taxon>Dorylaimia</taxon>
        <taxon>Trichinellida</taxon>
        <taxon>Trichinellidae</taxon>
        <taxon>Trichinella</taxon>
    </lineage>
</organism>
<feature type="transmembrane region" description="Helical" evidence="1">
    <location>
        <begin position="16"/>
        <end position="35"/>
    </location>
</feature>
<comment type="caution">
    <text evidence="2">The sequence shown here is derived from an EMBL/GenBank/DDBJ whole genome shotgun (WGS) entry which is preliminary data.</text>
</comment>
<dbReference type="Proteomes" id="UP000054995">
    <property type="component" value="Unassembled WGS sequence"/>
</dbReference>
<reference evidence="2 3" key="1">
    <citation type="submission" date="2015-01" db="EMBL/GenBank/DDBJ databases">
        <title>Evolution of Trichinella species and genotypes.</title>
        <authorList>
            <person name="Korhonen P.K."/>
            <person name="Edoardo P."/>
            <person name="Giuseppe L.R."/>
            <person name="Gasser R.B."/>
        </authorList>
    </citation>
    <scope>NUCLEOTIDE SEQUENCE [LARGE SCALE GENOMIC DNA]</scope>
    <source>
        <strain evidence="2">ISS470</strain>
    </source>
</reference>
<evidence type="ECO:0000313" key="2">
    <source>
        <dbReference type="EMBL" id="KRY91040.1"/>
    </source>
</evidence>
<gene>
    <name evidence="2" type="ORF">T4D_7839</name>
</gene>
<sequence length="63" mass="7612">MEDDWRSQRQREKKFLAFYCGNGIAITKIIINYFAKKIQNTITHDKNRICDLTEILRNKDMFN</sequence>
<keyword evidence="1" id="KW-0472">Membrane</keyword>
<keyword evidence="1" id="KW-0812">Transmembrane</keyword>
<keyword evidence="1" id="KW-1133">Transmembrane helix</keyword>
<proteinExistence type="predicted"/>